<dbReference type="PROSITE" id="PS50157">
    <property type="entry name" value="ZINC_FINGER_C2H2_2"/>
    <property type="match status" value="6"/>
</dbReference>
<keyword evidence="4 7" id="KW-0863">Zinc-finger</keyword>
<feature type="domain" description="C2H2-type" evidence="9">
    <location>
        <begin position="32"/>
        <end position="60"/>
    </location>
</feature>
<dbReference type="SUPFAM" id="SSF57667">
    <property type="entry name" value="beta-beta-alpha zinc fingers"/>
    <property type="match status" value="2"/>
</dbReference>
<feature type="domain" description="C2H2-type" evidence="9">
    <location>
        <begin position="302"/>
        <end position="329"/>
    </location>
</feature>
<keyword evidence="3" id="KW-0677">Repeat</keyword>
<comment type="subcellular location">
    <subcellularLocation>
        <location evidence="1">Nucleus</location>
    </subcellularLocation>
</comment>
<evidence type="ECO:0000256" key="4">
    <source>
        <dbReference type="ARBA" id="ARBA00022771"/>
    </source>
</evidence>
<keyword evidence="6" id="KW-0539">Nucleus</keyword>
<dbReference type="SMART" id="SM00355">
    <property type="entry name" value="ZnF_C2H2"/>
    <property type="match status" value="8"/>
</dbReference>
<evidence type="ECO:0000256" key="7">
    <source>
        <dbReference type="PROSITE-ProRule" id="PRU00042"/>
    </source>
</evidence>
<evidence type="ECO:0000313" key="11">
    <source>
        <dbReference type="RefSeq" id="XP_052745996.1"/>
    </source>
</evidence>
<evidence type="ECO:0000256" key="5">
    <source>
        <dbReference type="ARBA" id="ARBA00022833"/>
    </source>
</evidence>
<dbReference type="InterPro" id="IPR036236">
    <property type="entry name" value="Znf_C2H2_sf"/>
</dbReference>
<keyword evidence="10" id="KW-1185">Reference proteome</keyword>
<dbReference type="GeneID" id="112055323"/>
<dbReference type="Pfam" id="PF00096">
    <property type="entry name" value="zf-C2H2"/>
    <property type="match status" value="1"/>
</dbReference>
<evidence type="ECO:0000256" key="2">
    <source>
        <dbReference type="ARBA" id="ARBA00022723"/>
    </source>
</evidence>
<dbReference type="Pfam" id="PF12874">
    <property type="entry name" value="zf-met"/>
    <property type="match status" value="1"/>
</dbReference>
<feature type="domain" description="C2H2-type" evidence="9">
    <location>
        <begin position="331"/>
        <end position="359"/>
    </location>
</feature>
<proteinExistence type="predicted"/>
<feature type="domain" description="C2H2-type" evidence="9">
    <location>
        <begin position="66"/>
        <end position="94"/>
    </location>
</feature>
<evidence type="ECO:0000313" key="10">
    <source>
        <dbReference type="Proteomes" id="UP001652582"/>
    </source>
</evidence>
<dbReference type="PROSITE" id="PS00028">
    <property type="entry name" value="ZINC_FINGER_C2H2_1"/>
    <property type="match status" value="7"/>
</dbReference>
<dbReference type="Proteomes" id="UP001652582">
    <property type="component" value="Chromosome 27"/>
</dbReference>
<reference evidence="11" key="1">
    <citation type="submission" date="2025-08" db="UniProtKB">
        <authorList>
            <consortium name="RefSeq"/>
        </authorList>
    </citation>
    <scope>IDENTIFICATION</scope>
</reference>
<feature type="compositionally biased region" description="Basic residues" evidence="8">
    <location>
        <begin position="359"/>
        <end position="374"/>
    </location>
</feature>
<feature type="domain" description="C2H2-type" evidence="9">
    <location>
        <begin position="273"/>
        <end position="300"/>
    </location>
</feature>
<evidence type="ECO:0000256" key="6">
    <source>
        <dbReference type="ARBA" id="ARBA00023242"/>
    </source>
</evidence>
<accession>A0ABM3M3D6</accession>
<feature type="region of interest" description="Disordered" evidence="8">
    <location>
        <begin position="357"/>
        <end position="388"/>
    </location>
</feature>
<evidence type="ECO:0000259" key="9">
    <source>
        <dbReference type="PROSITE" id="PS50157"/>
    </source>
</evidence>
<sequence>MHRAADTEDAPRGRYRGQYFKNHERFKHPSDHVCHQCGFSFVGERGLSLHMSRMHRAADAEHPSDHVCHQCGFSFVGERGLSLHMSRMHRAADTEDAPRGRYRGQYFKNHERFKHPSDHVCHQCGFSFVGERGLSLHMSRMHRAADAESLDGPQCEECNIRFASSAAYEQHMKVSPKHAPAEKLKRNCPQRKFYIETIKQRTPKVVDCEQCGMQLVGARNYVWHFRKHHPGKNRTKYTSVNVLKMRHMCELCGKMMPSPRYHSPCHVHKEKLFKCDVCDKRFDNKYTLVKHTEIHSESRPRHECTVCGKNMSLACNLRRHMLSHKDTRIYYKCYICDKSFTTTQGRDEHVMHIHNNVPRPKRVRAPRSRPKTQTRVKDKLRTRESEES</sequence>
<dbReference type="PANTHER" id="PTHR24376:SF235">
    <property type="entry name" value="C2H2-TYPE DOMAIN-CONTAINING PROTEIN"/>
    <property type="match status" value="1"/>
</dbReference>
<dbReference type="PANTHER" id="PTHR24376">
    <property type="entry name" value="ZINC FINGER PROTEIN"/>
    <property type="match status" value="1"/>
</dbReference>
<dbReference type="RefSeq" id="XP_052745996.1">
    <property type="nucleotide sequence ID" value="XM_052890036.1"/>
</dbReference>
<keyword evidence="2" id="KW-0479">Metal-binding</keyword>
<gene>
    <name evidence="11" type="primary">LOC112055323</name>
</gene>
<dbReference type="InterPro" id="IPR013087">
    <property type="entry name" value="Znf_C2H2_type"/>
</dbReference>
<keyword evidence="5" id="KW-0862">Zinc</keyword>
<evidence type="ECO:0000256" key="1">
    <source>
        <dbReference type="ARBA" id="ARBA00004123"/>
    </source>
</evidence>
<dbReference type="Gene3D" id="3.30.160.60">
    <property type="entry name" value="Classic Zinc Finger"/>
    <property type="match status" value="4"/>
</dbReference>
<name>A0ABM3M3D6_BICAN</name>
<feature type="compositionally biased region" description="Basic and acidic residues" evidence="8">
    <location>
        <begin position="375"/>
        <end position="388"/>
    </location>
</feature>
<protein>
    <submittedName>
        <fullName evidence="11">Zinc finger protein 93</fullName>
    </submittedName>
</protein>
<evidence type="ECO:0000256" key="8">
    <source>
        <dbReference type="SAM" id="MobiDB-lite"/>
    </source>
</evidence>
<feature type="domain" description="C2H2-type" evidence="9">
    <location>
        <begin position="119"/>
        <end position="147"/>
    </location>
</feature>
<evidence type="ECO:0000256" key="3">
    <source>
        <dbReference type="ARBA" id="ARBA00022737"/>
    </source>
</evidence>
<organism evidence="10 11">
    <name type="scientific">Bicyclus anynana</name>
    <name type="common">Squinting bush brown butterfly</name>
    <dbReference type="NCBI Taxonomy" id="110368"/>
    <lineage>
        <taxon>Eukaryota</taxon>
        <taxon>Metazoa</taxon>
        <taxon>Ecdysozoa</taxon>
        <taxon>Arthropoda</taxon>
        <taxon>Hexapoda</taxon>
        <taxon>Insecta</taxon>
        <taxon>Pterygota</taxon>
        <taxon>Neoptera</taxon>
        <taxon>Endopterygota</taxon>
        <taxon>Lepidoptera</taxon>
        <taxon>Glossata</taxon>
        <taxon>Ditrysia</taxon>
        <taxon>Papilionoidea</taxon>
        <taxon>Nymphalidae</taxon>
        <taxon>Satyrinae</taxon>
        <taxon>Satyrini</taxon>
        <taxon>Mycalesina</taxon>
        <taxon>Bicyclus</taxon>
    </lineage>
</organism>